<reference evidence="3 5" key="2">
    <citation type="submission" date="2018-11" db="EMBL/GenBank/DDBJ databases">
        <authorList>
            <consortium name="Pathogen Informatics"/>
        </authorList>
    </citation>
    <scope>NUCLEOTIDE SEQUENCE [LARGE SCALE GENOMIC DNA]</scope>
</reference>
<dbReference type="WBParaSite" id="DME_0000204601-mRNA-1">
    <property type="protein sequence ID" value="DME_0000204601-mRNA-1"/>
    <property type="gene ID" value="DME_0000204601"/>
</dbReference>
<accession>A0A0N4U5C9</accession>
<dbReference type="STRING" id="318479.A0A0N4U5C9"/>
<evidence type="ECO:0000313" key="5">
    <source>
        <dbReference type="Proteomes" id="UP000274756"/>
    </source>
</evidence>
<dbReference type="AlphaFoldDB" id="A0A0N4U5C9"/>
<dbReference type="Proteomes" id="UP000038040">
    <property type="component" value="Unplaced"/>
</dbReference>
<organism evidence="4 6">
    <name type="scientific">Dracunculus medinensis</name>
    <name type="common">Guinea worm</name>
    <dbReference type="NCBI Taxonomy" id="318479"/>
    <lineage>
        <taxon>Eukaryota</taxon>
        <taxon>Metazoa</taxon>
        <taxon>Ecdysozoa</taxon>
        <taxon>Nematoda</taxon>
        <taxon>Chromadorea</taxon>
        <taxon>Rhabditida</taxon>
        <taxon>Spirurina</taxon>
        <taxon>Dracunculoidea</taxon>
        <taxon>Dracunculidae</taxon>
        <taxon>Dracunculus</taxon>
    </lineage>
</organism>
<protein>
    <submittedName>
        <fullName evidence="6">VWFA domain-containing protein</fullName>
    </submittedName>
</protein>
<sequence>MVRSSEGIRIATEQQDERNGGRPLNIAKKVMIIFTDGWSNKGPDPEQMSKAAKTAGFTIYSVAYESQKPENEDYAGLNQYTIEAVADDLKHIYNERNFNELVEELRKRNVPCM</sequence>
<dbReference type="InterPro" id="IPR036465">
    <property type="entry name" value="vWFA_dom_sf"/>
</dbReference>
<evidence type="ECO:0000259" key="2">
    <source>
        <dbReference type="PROSITE" id="PS50234"/>
    </source>
</evidence>
<dbReference type="InterPro" id="IPR002035">
    <property type="entry name" value="VWF_A"/>
</dbReference>
<feature type="region of interest" description="Disordered" evidence="1">
    <location>
        <begin position="1"/>
        <end position="23"/>
    </location>
</feature>
<reference evidence="6" key="1">
    <citation type="submission" date="2017-02" db="UniProtKB">
        <authorList>
            <consortium name="WormBaseParasite"/>
        </authorList>
    </citation>
    <scope>IDENTIFICATION</scope>
</reference>
<evidence type="ECO:0000313" key="6">
    <source>
        <dbReference type="WBParaSite" id="DME_0000204601-mRNA-1"/>
    </source>
</evidence>
<dbReference type="Proteomes" id="UP000274756">
    <property type="component" value="Unassembled WGS sequence"/>
</dbReference>
<name>A0A0N4U5C9_DRAME</name>
<dbReference type="Gene3D" id="3.40.50.410">
    <property type="entry name" value="von Willebrand factor, type A domain"/>
    <property type="match status" value="1"/>
</dbReference>
<keyword evidence="5" id="KW-1185">Reference proteome</keyword>
<feature type="domain" description="VWFA" evidence="2">
    <location>
        <begin position="1"/>
        <end position="109"/>
    </location>
</feature>
<dbReference type="EMBL" id="UYYG01001155">
    <property type="protein sequence ID" value="VDN56433.1"/>
    <property type="molecule type" value="Genomic_DNA"/>
</dbReference>
<dbReference type="SUPFAM" id="SSF53300">
    <property type="entry name" value="vWA-like"/>
    <property type="match status" value="1"/>
</dbReference>
<gene>
    <name evidence="3" type="ORF">DME_LOCUS6406</name>
</gene>
<evidence type="ECO:0000256" key="1">
    <source>
        <dbReference type="SAM" id="MobiDB-lite"/>
    </source>
</evidence>
<dbReference type="OrthoDB" id="5862623at2759"/>
<dbReference type="PROSITE" id="PS50234">
    <property type="entry name" value="VWFA"/>
    <property type="match status" value="1"/>
</dbReference>
<evidence type="ECO:0000313" key="3">
    <source>
        <dbReference type="EMBL" id="VDN56433.1"/>
    </source>
</evidence>
<evidence type="ECO:0000313" key="4">
    <source>
        <dbReference type="Proteomes" id="UP000038040"/>
    </source>
</evidence>
<proteinExistence type="predicted"/>
<dbReference type="Pfam" id="PF00092">
    <property type="entry name" value="VWA"/>
    <property type="match status" value="1"/>
</dbReference>